<protein>
    <submittedName>
        <fullName evidence="1">Uncharacterized protein</fullName>
    </submittedName>
</protein>
<feature type="non-terminal residue" evidence="1">
    <location>
        <position position="100"/>
    </location>
</feature>
<proteinExistence type="predicted"/>
<gene>
    <name evidence="1" type="ORF">g.24811</name>
</gene>
<accession>A0A1B6I9V8</accession>
<evidence type="ECO:0000313" key="1">
    <source>
        <dbReference type="EMBL" id="JAS83697.1"/>
    </source>
</evidence>
<organism evidence="1">
    <name type="scientific">Homalodisca liturata</name>
    <dbReference type="NCBI Taxonomy" id="320908"/>
    <lineage>
        <taxon>Eukaryota</taxon>
        <taxon>Metazoa</taxon>
        <taxon>Ecdysozoa</taxon>
        <taxon>Arthropoda</taxon>
        <taxon>Hexapoda</taxon>
        <taxon>Insecta</taxon>
        <taxon>Pterygota</taxon>
        <taxon>Neoptera</taxon>
        <taxon>Paraneoptera</taxon>
        <taxon>Hemiptera</taxon>
        <taxon>Auchenorrhyncha</taxon>
        <taxon>Membracoidea</taxon>
        <taxon>Cicadellidae</taxon>
        <taxon>Cicadellinae</taxon>
        <taxon>Proconiini</taxon>
        <taxon>Homalodisca</taxon>
    </lineage>
</organism>
<dbReference type="AlphaFoldDB" id="A0A1B6I9V8"/>
<reference evidence="1" key="1">
    <citation type="submission" date="2015-11" db="EMBL/GenBank/DDBJ databases">
        <title>De novo transcriptome assembly of four potential Pierce s Disease insect vectors from Arizona vineyards.</title>
        <authorList>
            <person name="Tassone E.E."/>
        </authorList>
    </citation>
    <scope>NUCLEOTIDE SEQUENCE</scope>
</reference>
<dbReference type="EMBL" id="GECU01024009">
    <property type="protein sequence ID" value="JAS83697.1"/>
    <property type="molecule type" value="Transcribed_RNA"/>
</dbReference>
<name>A0A1B6I9V8_9HEMI</name>
<sequence length="100" mass="10831">MLVIMNIRLPWTGDTTMEGAPTTRDVIMLRSMPGSEKQAWHVIGRVEGVGICGKIRLIDFLMERRGVLEIEVVGADLGTEIVAEKGEGLRLGRGGISGVL</sequence>